<name>A0A9P6MCE1_9FUNG</name>
<sequence length="227" mass="24826">SVLLPKQALDLSNIYLENASKTTDHDIALALCHDAEAILYQVERSSKKTLAHPKDAGDKVLREGVASAYIGIGKLLDSQGYPDKAQAIYKKAEKLGGKVHELSRLEQSSSAGSLGYSGKTSLDSAATNKLAIHPLLNSSVSQHTQQYNIANVPSYIFPENVRPPVMEFKLPEPDERLTSTPQLACCLGLLNISLSPGDKMEPTVRSWLQIIEKDTDEQERLKALVMD</sequence>
<gene>
    <name evidence="1" type="ORF">BGZ65_013019</name>
</gene>
<reference evidence="1" key="1">
    <citation type="journal article" date="2020" name="Fungal Divers.">
        <title>Resolving the Mortierellaceae phylogeny through synthesis of multi-gene phylogenetics and phylogenomics.</title>
        <authorList>
            <person name="Vandepol N."/>
            <person name="Liber J."/>
            <person name="Desiro A."/>
            <person name="Na H."/>
            <person name="Kennedy M."/>
            <person name="Barry K."/>
            <person name="Grigoriev I.V."/>
            <person name="Miller A.N."/>
            <person name="O'Donnell K."/>
            <person name="Stajich J.E."/>
            <person name="Bonito G."/>
        </authorList>
    </citation>
    <scope>NUCLEOTIDE SEQUENCE</scope>
    <source>
        <strain evidence="1">MES-2147</strain>
    </source>
</reference>
<evidence type="ECO:0000313" key="1">
    <source>
        <dbReference type="EMBL" id="KAF9991856.1"/>
    </source>
</evidence>
<accession>A0A9P6MCE1</accession>
<dbReference type="Proteomes" id="UP000749646">
    <property type="component" value="Unassembled WGS sequence"/>
</dbReference>
<dbReference type="EMBL" id="JAAAHW010002485">
    <property type="protein sequence ID" value="KAF9991856.1"/>
    <property type="molecule type" value="Genomic_DNA"/>
</dbReference>
<feature type="non-terminal residue" evidence="1">
    <location>
        <position position="1"/>
    </location>
</feature>
<proteinExistence type="predicted"/>
<protein>
    <submittedName>
        <fullName evidence="1">Uncharacterized protein</fullName>
    </submittedName>
</protein>
<evidence type="ECO:0000313" key="2">
    <source>
        <dbReference type="Proteomes" id="UP000749646"/>
    </source>
</evidence>
<organism evidence="1 2">
    <name type="scientific">Modicella reniformis</name>
    <dbReference type="NCBI Taxonomy" id="1440133"/>
    <lineage>
        <taxon>Eukaryota</taxon>
        <taxon>Fungi</taxon>
        <taxon>Fungi incertae sedis</taxon>
        <taxon>Mucoromycota</taxon>
        <taxon>Mortierellomycotina</taxon>
        <taxon>Mortierellomycetes</taxon>
        <taxon>Mortierellales</taxon>
        <taxon>Mortierellaceae</taxon>
        <taxon>Modicella</taxon>
    </lineage>
</organism>
<feature type="non-terminal residue" evidence="1">
    <location>
        <position position="227"/>
    </location>
</feature>
<dbReference type="AlphaFoldDB" id="A0A9P6MCE1"/>
<comment type="caution">
    <text evidence="1">The sequence shown here is derived from an EMBL/GenBank/DDBJ whole genome shotgun (WGS) entry which is preliminary data.</text>
</comment>
<keyword evidence="2" id="KW-1185">Reference proteome</keyword>